<dbReference type="InterPro" id="IPR023795">
    <property type="entry name" value="Serpin_CS"/>
</dbReference>
<comment type="similarity">
    <text evidence="5">Belongs to the serpin family.</text>
</comment>
<dbReference type="Gene3D" id="3.30.497.10">
    <property type="entry name" value="Antithrombin, subunit I, domain 2"/>
    <property type="match status" value="1"/>
</dbReference>
<gene>
    <name evidence="8" type="primary">SERPINE1</name>
</gene>
<comment type="subunit">
    <text evidence="4">Forms a heterodimer with TMPRSS7. Interacts with VTN. Binds LRP1B; binding is followed by internalization and degradation. Interacts with PPP1CB. In complex with PLAU/uPA, interacts with PLAUR/uPAR. Interacts with SORL1 and LRP1, either alone or in complex with PLAU; these interactions are abolished in the presence of LRPAP1/RAP. The ternary complex composed of PLAUR-PLAU-PAI1 also interacts with SORL1. Interacts with PLAT/tPA. Also interacts with SORL1, when complexed to PLAT/tPA.</text>
</comment>
<dbReference type="SMART" id="SM00093">
    <property type="entry name" value="SERPIN"/>
    <property type="match status" value="1"/>
</dbReference>
<sequence length="461" mass="51337">MSGGRANGAGVGRCPRPLWCHFWPMRHRGAKAHMCMALSGTLELETERWHPQGVAAPVNSAKGKGVLLSPGSGLRRHPSGGWAGKGGPQPRRVQTSIYWVTIIYYMFVQFLKESQKCDAPSRPKGDLPGEGAFLPSPTCTPWVSPGFLLAEKGVPGALRWLQKTLTDPDNQDLVETAEALFVQRDLPLTPGFMPRFYQMFRQMVKQVDFRESERARRIINVWVQQHTAGMIQDFLQEGTLDEMTRLVLVNAIHFKGRWKTPFPEAATRQRLFHKLDGSSVSVPMMEQMGKFCYGEFSTPEQVEYDVLELPYHGETVSMFIAAPFENTPLSALTAALNAQLVAEWKNNLLCATRLLVLPKFTLETECDLREPLQALGVTAMFDAHAADFSRLSDRESLFVAQALQKVKIDVNESGTEAASATAAVVYARMAPLELVMNKPFLFVVQHNPTGAILFMGQVMEP</sequence>
<dbReference type="GeneID" id="107113525"/>
<dbReference type="PANTHER" id="PTHR11461:SF49">
    <property type="entry name" value="PLASMINOGEN ACTIVATOR INHIBITOR 1"/>
    <property type="match status" value="1"/>
</dbReference>
<evidence type="ECO:0000256" key="4">
    <source>
        <dbReference type="ARBA" id="ARBA00066062"/>
    </source>
</evidence>
<dbReference type="InterPro" id="IPR023796">
    <property type="entry name" value="Serpin_dom"/>
</dbReference>
<dbReference type="Pfam" id="PF00079">
    <property type="entry name" value="Serpin"/>
    <property type="match status" value="1"/>
</dbReference>
<dbReference type="InterPro" id="IPR042185">
    <property type="entry name" value="Serpin_sf_2"/>
</dbReference>
<dbReference type="InterPro" id="IPR036186">
    <property type="entry name" value="Serpin_sf"/>
</dbReference>
<dbReference type="RefSeq" id="XP_015270345.1">
    <property type="nucleotide sequence ID" value="XM_015414859.1"/>
</dbReference>
<keyword evidence="7" id="KW-1185">Reference proteome</keyword>
<dbReference type="Proteomes" id="UP000694871">
    <property type="component" value="Unplaced"/>
</dbReference>
<dbReference type="Gene3D" id="2.30.39.10">
    <property type="entry name" value="Alpha-1-antitrypsin, domain 1"/>
    <property type="match status" value="1"/>
</dbReference>
<evidence type="ECO:0000256" key="5">
    <source>
        <dbReference type="RuleBase" id="RU000411"/>
    </source>
</evidence>
<evidence type="ECO:0000259" key="6">
    <source>
        <dbReference type="SMART" id="SM00093"/>
    </source>
</evidence>
<feature type="domain" description="Serpin" evidence="6">
    <location>
        <begin position="22"/>
        <end position="461"/>
    </location>
</feature>
<accession>A0ABM1K9F8</accession>
<evidence type="ECO:0000313" key="7">
    <source>
        <dbReference type="Proteomes" id="UP000694871"/>
    </source>
</evidence>
<organism evidence="7 8">
    <name type="scientific">Gekko japonicus</name>
    <name type="common">Schlegel's Japanese gecko</name>
    <dbReference type="NCBI Taxonomy" id="146911"/>
    <lineage>
        <taxon>Eukaryota</taxon>
        <taxon>Metazoa</taxon>
        <taxon>Chordata</taxon>
        <taxon>Craniata</taxon>
        <taxon>Vertebrata</taxon>
        <taxon>Euteleostomi</taxon>
        <taxon>Lepidosauria</taxon>
        <taxon>Squamata</taxon>
        <taxon>Bifurcata</taxon>
        <taxon>Gekkota</taxon>
        <taxon>Gekkonidae</taxon>
        <taxon>Gekkoninae</taxon>
        <taxon>Gekko</taxon>
    </lineage>
</organism>
<dbReference type="PROSITE" id="PS00284">
    <property type="entry name" value="SERPIN"/>
    <property type="match status" value="1"/>
</dbReference>
<dbReference type="PANTHER" id="PTHR11461">
    <property type="entry name" value="SERINE PROTEASE INHIBITOR, SERPIN"/>
    <property type="match status" value="1"/>
</dbReference>
<evidence type="ECO:0000256" key="2">
    <source>
        <dbReference type="ARBA" id="ARBA00041825"/>
    </source>
</evidence>
<dbReference type="InterPro" id="IPR042178">
    <property type="entry name" value="Serpin_sf_1"/>
</dbReference>
<dbReference type="InterPro" id="IPR000215">
    <property type="entry name" value="Serpin_fam"/>
</dbReference>
<evidence type="ECO:0000256" key="1">
    <source>
        <dbReference type="ARBA" id="ARBA00040523"/>
    </source>
</evidence>
<reference evidence="8" key="1">
    <citation type="submission" date="2025-08" db="UniProtKB">
        <authorList>
            <consortium name="RefSeq"/>
        </authorList>
    </citation>
    <scope>IDENTIFICATION</scope>
</reference>
<protein>
    <recommendedName>
        <fullName evidence="1">Plasminogen activator inhibitor 1</fullName>
    </recommendedName>
    <alternativeName>
        <fullName evidence="2">Endothelial plasminogen activator inhibitor</fullName>
    </alternativeName>
    <alternativeName>
        <fullName evidence="3">Serpin E1</fullName>
    </alternativeName>
</protein>
<proteinExistence type="inferred from homology"/>
<name>A0ABM1K9F8_GEKJA</name>
<evidence type="ECO:0000256" key="3">
    <source>
        <dbReference type="ARBA" id="ARBA00043166"/>
    </source>
</evidence>
<dbReference type="SUPFAM" id="SSF56574">
    <property type="entry name" value="Serpins"/>
    <property type="match status" value="1"/>
</dbReference>
<evidence type="ECO:0000313" key="8">
    <source>
        <dbReference type="RefSeq" id="XP_015270345.1"/>
    </source>
</evidence>